<dbReference type="EMBL" id="JAFNEN010000374">
    <property type="protein sequence ID" value="KAG8184392.1"/>
    <property type="molecule type" value="Genomic_DNA"/>
</dbReference>
<comment type="caution">
    <text evidence="2">The sequence shown here is derived from an EMBL/GenBank/DDBJ whole genome shotgun (WGS) entry which is preliminary data.</text>
</comment>
<dbReference type="Proteomes" id="UP000827092">
    <property type="component" value="Unassembled WGS sequence"/>
</dbReference>
<dbReference type="GO" id="GO:0005813">
    <property type="term" value="C:centrosome"/>
    <property type="evidence" value="ECO:0007669"/>
    <property type="project" value="InterPro"/>
</dbReference>
<evidence type="ECO:0000313" key="2">
    <source>
        <dbReference type="EMBL" id="KAG8184392.1"/>
    </source>
</evidence>
<dbReference type="SMART" id="SM01052">
    <property type="entry name" value="CAP_GLY"/>
    <property type="match status" value="1"/>
</dbReference>
<keyword evidence="3" id="KW-1185">Reference proteome</keyword>
<dbReference type="SUPFAM" id="SSF74924">
    <property type="entry name" value="Cap-Gly domain"/>
    <property type="match status" value="1"/>
</dbReference>
<dbReference type="GO" id="GO:0034453">
    <property type="term" value="P:microtubule anchoring"/>
    <property type="evidence" value="ECO:0007669"/>
    <property type="project" value="InterPro"/>
</dbReference>
<sequence length="323" mass="36899">MSNFCDEDRVLVLGKTCPGTLAFIGNTHFSNGMWFGVILDEPIGRNNGSYGGVQYFKCPKNHGVFVRPCQVTKIVDYKKQLLKHNSSKNYPNYLSEASIWEKPSKALKTDDIVRILTKKKSELSTIICGREQSCSVVENKDIPETVYEIVQYRKCQKNPFGHCAKLCQVTVPDNKPATQTAPDRFQNTDRQYRHSSSKIPIIKTAPSTLIRDASPDNEVQDNVLSTIDSLDSSAIEIIDITRKDETIIETLSNEMKNNRTKLENDFHSNKEKELTRNCSKQSVEMEFLSPEINRFFSKTNEDVTEIKEYVLDLNEKLKRLKTQ</sequence>
<feature type="domain" description="CAP-Gly" evidence="1">
    <location>
        <begin position="25"/>
        <end position="67"/>
    </location>
</feature>
<dbReference type="Gene3D" id="2.30.30.190">
    <property type="entry name" value="CAP Gly-rich-like domain"/>
    <property type="match status" value="1"/>
</dbReference>
<evidence type="ECO:0000259" key="1">
    <source>
        <dbReference type="PROSITE" id="PS50245"/>
    </source>
</evidence>
<dbReference type="PROSITE" id="PS50245">
    <property type="entry name" value="CAP_GLY_2"/>
    <property type="match status" value="1"/>
</dbReference>
<dbReference type="InterPro" id="IPR028750">
    <property type="entry name" value="CEP350/CC187"/>
</dbReference>
<protein>
    <recommendedName>
        <fullName evidence="1">CAP-Gly domain-containing protein</fullName>
    </recommendedName>
</protein>
<dbReference type="AlphaFoldDB" id="A0AAV6UJG8"/>
<gene>
    <name evidence="2" type="ORF">JTE90_004564</name>
</gene>
<organism evidence="2 3">
    <name type="scientific">Oedothorax gibbosus</name>
    <dbReference type="NCBI Taxonomy" id="931172"/>
    <lineage>
        <taxon>Eukaryota</taxon>
        <taxon>Metazoa</taxon>
        <taxon>Ecdysozoa</taxon>
        <taxon>Arthropoda</taxon>
        <taxon>Chelicerata</taxon>
        <taxon>Arachnida</taxon>
        <taxon>Araneae</taxon>
        <taxon>Araneomorphae</taxon>
        <taxon>Entelegynae</taxon>
        <taxon>Araneoidea</taxon>
        <taxon>Linyphiidae</taxon>
        <taxon>Erigoninae</taxon>
        <taxon>Oedothorax</taxon>
    </lineage>
</organism>
<accession>A0AAV6UJG8</accession>
<dbReference type="PANTHER" id="PTHR13958">
    <property type="entry name" value="CENTROSOME-ASSOCIATED PROTEIN 350"/>
    <property type="match status" value="1"/>
</dbReference>
<dbReference type="PANTHER" id="PTHR13958:SF3">
    <property type="entry name" value="CAP-GLY DOMAIN-CONTAINING PROTEIN-RELATED"/>
    <property type="match status" value="1"/>
</dbReference>
<dbReference type="GO" id="GO:0008017">
    <property type="term" value="F:microtubule binding"/>
    <property type="evidence" value="ECO:0007669"/>
    <property type="project" value="InterPro"/>
</dbReference>
<evidence type="ECO:0000313" key="3">
    <source>
        <dbReference type="Proteomes" id="UP000827092"/>
    </source>
</evidence>
<proteinExistence type="predicted"/>
<name>A0AAV6UJG8_9ARAC</name>
<reference evidence="2 3" key="1">
    <citation type="journal article" date="2022" name="Nat. Ecol. Evol.">
        <title>A masculinizing supergene underlies an exaggerated male reproductive morph in a spider.</title>
        <authorList>
            <person name="Hendrickx F."/>
            <person name="De Corte Z."/>
            <person name="Sonet G."/>
            <person name="Van Belleghem S.M."/>
            <person name="Kostlbacher S."/>
            <person name="Vangestel C."/>
        </authorList>
    </citation>
    <scope>NUCLEOTIDE SEQUENCE [LARGE SCALE GENOMIC DNA]</scope>
    <source>
        <strain evidence="2">W744_W776</strain>
    </source>
</reference>
<dbReference type="InterPro" id="IPR036859">
    <property type="entry name" value="CAP-Gly_dom_sf"/>
</dbReference>
<dbReference type="InterPro" id="IPR000938">
    <property type="entry name" value="CAP-Gly_domain"/>
</dbReference>
<dbReference type="Pfam" id="PF01302">
    <property type="entry name" value="CAP_GLY"/>
    <property type="match status" value="1"/>
</dbReference>